<dbReference type="PROSITE" id="PS50035">
    <property type="entry name" value="PLD"/>
    <property type="match status" value="1"/>
</dbReference>
<accession>E0VMT3</accession>
<dbReference type="EnsemblMetazoa" id="PHUM318600-RA">
    <property type="protein sequence ID" value="PHUM318600-PA"/>
    <property type="gene ID" value="PHUM318600"/>
</dbReference>
<dbReference type="SMART" id="SM00155">
    <property type="entry name" value="PLDc"/>
    <property type="match status" value="1"/>
</dbReference>
<dbReference type="Proteomes" id="UP000009046">
    <property type="component" value="Unassembled WGS sequence"/>
</dbReference>
<dbReference type="GeneID" id="8236064"/>
<dbReference type="VEuPathDB" id="VectorBase:PHUM318600"/>
<dbReference type="OrthoDB" id="5205528at2759"/>
<keyword evidence="3" id="KW-0443">Lipid metabolism</keyword>
<keyword evidence="1" id="KW-0378">Hydrolase</keyword>
<dbReference type="EMBL" id="DS235324">
    <property type="protein sequence ID" value="EEB14689.1"/>
    <property type="molecule type" value="Genomic_DNA"/>
</dbReference>
<dbReference type="Pfam" id="PF13091">
    <property type="entry name" value="PLDc_2"/>
    <property type="match status" value="1"/>
</dbReference>
<dbReference type="RefSeq" id="XP_002427427.1">
    <property type="nucleotide sequence ID" value="XM_002427382.1"/>
</dbReference>
<dbReference type="AlphaFoldDB" id="E0VMT3"/>
<dbReference type="FunCoup" id="E0VMT3">
    <property type="interactions" value="113"/>
</dbReference>
<keyword evidence="2" id="KW-0442">Lipid degradation</keyword>
<evidence type="ECO:0000256" key="1">
    <source>
        <dbReference type="ARBA" id="ARBA00022801"/>
    </source>
</evidence>
<dbReference type="GO" id="GO:0034587">
    <property type="term" value="P:piRNA processing"/>
    <property type="evidence" value="ECO:0007669"/>
    <property type="project" value="TreeGrafter"/>
</dbReference>
<comment type="similarity">
    <text evidence="4">Belongs to the phospholipase D family. MitoPLD/Zucchini subfamily.</text>
</comment>
<evidence type="ECO:0000313" key="8">
    <source>
        <dbReference type="EMBL" id="EEB14689.1"/>
    </source>
</evidence>
<keyword evidence="10" id="KW-1185">Reference proteome</keyword>
<dbReference type="OMA" id="RIWEEFD"/>
<dbReference type="PANTHER" id="PTHR43856:SF1">
    <property type="entry name" value="MITOCHONDRIAL CARDIOLIPIN HYDROLASE"/>
    <property type="match status" value="1"/>
</dbReference>
<reference evidence="9" key="3">
    <citation type="submission" date="2021-02" db="UniProtKB">
        <authorList>
            <consortium name="EnsemblMetazoa"/>
        </authorList>
    </citation>
    <scope>IDENTIFICATION</scope>
    <source>
        <strain evidence="9">USDA</strain>
    </source>
</reference>
<dbReference type="GO" id="GO:0016891">
    <property type="term" value="F:RNA endonuclease activity producing 5'-phosphomonoesters, hydrolytic mechanism"/>
    <property type="evidence" value="ECO:0007669"/>
    <property type="project" value="TreeGrafter"/>
</dbReference>
<dbReference type="HOGENOM" id="CLU_080814_0_0_1"/>
<evidence type="ECO:0000256" key="6">
    <source>
        <dbReference type="ARBA" id="ARBA00043167"/>
    </source>
</evidence>
<evidence type="ECO:0000259" key="7">
    <source>
        <dbReference type="PROSITE" id="PS50035"/>
    </source>
</evidence>
<dbReference type="GO" id="GO:0005739">
    <property type="term" value="C:mitochondrion"/>
    <property type="evidence" value="ECO:0007669"/>
    <property type="project" value="TreeGrafter"/>
</dbReference>
<dbReference type="Gene3D" id="3.30.870.10">
    <property type="entry name" value="Endonuclease Chain A"/>
    <property type="match status" value="1"/>
</dbReference>
<feature type="domain" description="PLD phosphodiesterase" evidence="7">
    <location>
        <begin position="124"/>
        <end position="151"/>
    </location>
</feature>
<dbReference type="GO" id="GO:0016042">
    <property type="term" value="P:lipid catabolic process"/>
    <property type="evidence" value="ECO:0007669"/>
    <property type="project" value="UniProtKB-KW"/>
</dbReference>
<dbReference type="CDD" id="cd09171">
    <property type="entry name" value="PLDc_vPLD6_like"/>
    <property type="match status" value="1"/>
</dbReference>
<dbReference type="eggNOG" id="ENOG502RXG9">
    <property type="taxonomic scope" value="Eukaryota"/>
</dbReference>
<proteinExistence type="inferred from homology"/>
<organism>
    <name type="scientific">Pediculus humanus subsp. corporis</name>
    <name type="common">Body louse</name>
    <dbReference type="NCBI Taxonomy" id="121224"/>
    <lineage>
        <taxon>Eukaryota</taxon>
        <taxon>Metazoa</taxon>
        <taxon>Ecdysozoa</taxon>
        <taxon>Arthropoda</taxon>
        <taxon>Hexapoda</taxon>
        <taxon>Insecta</taxon>
        <taxon>Pterygota</taxon>
        <taxon>Neoptera</taxon>
        <taxon>Paraneoptera</taxon>
        <taxon>Psocodea</taxon>
        <taxon>Troctomorpha</taxon>
        <taxon>Phthiraptera</taxon>
        <taxon>Anoplura</taxon>
        <taxon>Pediculidae</taxon>
        <taxon>Pediculus</taxon>
    </lineage>
</organism>
<dbReference type="STRING" id="121224.E0VMT3"/>
<evidence type="ECO:0000313" key="10">
    <source>
        <dbReference type="Proteomes" id="UP000009046"/>
    </source>
</evidence>
<name>E0VMT3_PEDHC</name>
<protein>
    <recommendedName>
        <fullName evidence="5">Mitochondrial cardiolipin hydrolase</fullName>
    </recommendedName>
    <alternativeName>
        <fullName evidence="6">Mitochondrial phospholipase</fullName>
    </alternativeName>
</protein>
<evidence type="ECO:0000256" key="2">
    <source>
        <dbReference type="ARBA" id="ARBA00022963"/>
    </source>
</evidence>
<evidence type="ECO:0000313" key="9">
    <source>
        <dbReference type="EnsemblMetazoa" id="PHUM318600-PA"/>
    </source>
</evidence>
<evidence type="ECO:0000256" key="4">
    <source>
        <dbReference type="ARBA" id="ARBA00038012"/>
    </source>
</evidence>
<reference evidence="8" key="1">
    <citation type="submission" date="2007-04" db="EMBL/GenBank/DDBJ databases">
        <title>Annotation of Pediculus humanus corporis strain USDA.</title>
        <authorList>
            <person name="Kirkness E."/>
            <person name="Hannick L."/>
            <person name="Hass B."/>
            <person name="Bruggner R."/>
            <person name="Lawson D."/>
            <person name="Bidwell S."/>
            <person name="Joardar V."/>
            <person name="Caler E."/>
            <person name="Walenz B."/>
            <person name="Inman J."/>
            <person name="Schobel S."/>
            <person name="Galinsky K."/>
            <person name="Amedeo P."/>
            <person name="Strausberg R."/>
        </authorList>
    </citation>
    <scope>NUCLEOTIDE SEQUENCE</scope>
    <source>
        <strain evidence="8">USDA</strain>
    </source>
</reference>
<evidence type="ECO:0000256" key="3">
    <source>
        <dbReference type="ARBA" id="ARBA00023098"/>
    </source>
</evidence>
<dbReference type="InParanoid" id="E0VMT3"/>
<dbReference type="PANTHER" id="PTHR43856">
    <property type="entry name" value="CARDIOLIPIN HYDROLASE"/>
    <property type="match status" value="1"/>
</dbReference>
<evidence type="ECO:0000256" key="5">
    <source>
        <dbReference type="ARBA" id="ARBA00040549"/>
    </source>
</evidence>
<dbReference type="InterPro" id="IPR025202">
    <property type="entry name" value="PLD-like_dom"/>
</dbReference>
<dbReference type="InterPro" id="IPR051406">
    <property type="entry name" value="PLD_domain"/>
</dbReference>
<dbReference type="KEGG" id="phu:Phum_PHUM318600"/>
<reference evidence="8" key="2">
    <citation type="submission" date="2007-04" db="EMBL/GenBank/DDBJ databases">
        <title>The genome of the human body louse.</title>
        <authorList>
            <consortium name="The Human Body Louse Genome Consortium"/>
            <person name="Kirkness E."/>
            <person name="Walenz B."/>
            <person name="Hass B."/>
            <person name="Bruggner R."/>
            <person name="Strausberg R."/>
        </authorList>
    </citation>
    <scope>NUCLEOTIDE SEQUENCE</scope>
    <source>
        <strain evidence="8">USDA</strain>
    </source>
</reference>
<sequence>MHHCLSRQNLKKKKTNFDCDCILFVPNNISSENCYLKEDYFCGRLACSFCNFNKFLKVLSKATYSLDICVYLITCKKICDIIKKLFDEGVAVRIITDKQMSFEGKENKWSFFLKEHIPIIFMDAYDIMHNKFVIIDKKILITGSFNWSNHAFQRNCENGIIIRDNKIVTQFLQYFDCLWSNHGK</sequence>
<dbReference type="CTD" id="8236064"/>
<dbReference type="InterPro" id="IPR001736">
    <property type="entry name" value="PLipase_D/transphosphatidylase"/>
</dbReference>
<gene>
    <name evidence="9" type="primary">8236064</name>
    <name evidence="8" type="ORF">Phum_PHUM318600</name>
</gene>
<dbReference type="EMBL" id="AAZO01003700">
    <property type="status" value="NOT_ANNOTATED_CDS"/>
    <property type="molecule type" value="Genomic_DNA"/>
</dbReference>
<dbReference type="SUPFAM" id="SSF56024">
    <property type="entry name" value="Phospholipase D/nuclease"/>
    <property type="match status" value="1"/>
</dbReference>